<feature type="transmembrane region" description="Helical" evidence="1">
    <location>
        <begin position="109"/>
        <end position="129"/>
    </location>
</feature>
<sequence>MSERHARLVRQQAGHEHAKVSFVELFFDLVFVFAITQLSHTLLHHFTLAGVAEAGLILLAVWWVWIYTTWVTNWLDPDKMPVRLMLFVLMLAGLVLSTSIPEAFEDKGLAFAIAYASMQVGRSVFAAFALRHHSASRYRNFLRISSWLAVAAVFWIIGGLLHHEARYAAWLIALGIEYAAPAAGFWTPGLGRTQSAEWDVEGGHMAERCGLFIIIALGESVLITGATFADLPANAPNVLAFLAAFTGSVAMWAVYFNVGSERASHLIAASEDPGRIARLAYTYMHIPIVAGIVLAAAGDQFALAGDTGHQEHPIAYAIVGGPALFLAGVTLFKRVTAGWWPLSHLVGLAAFIVLGIAAAVLTPLQILSLASLVLVAVSVWEHLSLRSGAGAQ</sequence>
<keyword evidence="1" id="KW-0472">Membrane</keyword>
<dbReference type="Proteomes" id="UP000223606">
    <property type="component" value="Chromosome 1"/>
</dbReference>
<feature type="transmembrane region" description="Helical" evidence="1">
    <location>
        <begin position="141"/>
        <end position="161"/>
    </location>
</feature>
<name>A0A2C9DD70_9HYPH</name>
<evidence type="ECO:0000256" key="1">
    <source>
        <dbReference type="SAM" id="Phobius"/>
    </source>
</evidence>
<feature type="transmembrane region" description="Helical" evidence="1">
    <location>
        <begin position="339"/>
        <end position="360"/>
    </location>
</feature>
<protein>
    <submittedName>
        <fullName evidence="2">Putative membrane protein</fullName>
    </submittedName>
</protein>
<accession>A0A2C9DD70</accession>
<feature type="transmembrane region" description="Helical" evidence="1">
    <location>
        <begin position="20"/>
        <end position="40"/>
    </location>
</feature>
<reference evidence="3" key="1">
    <citation type="submission" date="2017-09" db="EMBL/GenBank/DDBJ databases">
        <title>Genome sequence of Nannocystis excedens DSM 71.</title>
        <authorList>
            <person name="Blom J."/>
        </authorList>
    </citation>
    <scope>NUCLEOTIDE SEQUENCE [LARGE SCALE GENOMIC DNA]</scope>
    <source>
        <strain evidence="3">type strain: E19</strain>
    </source>
</reference>
<evidence type="ECO:0000313" key="3">
    <source>
        <dbReference type="Proteomes" id="UP000223606"/>
    </source>
</evidence>
<feature type="transmembrane region" description="Helical" evidence="1">
    <location>
        <begin position="46"/>
        <end position="68"/>
    </location>
</feature>
<dbReference type="Pfam" id="PF06772">
    <property type="entry name" value="LtrA"/>
    <property type="match status" value="1"/>
</dbReference>
<feature type="transmembrane region" description="Helical" evidence="1">
    <location>
        <begin position="314"/>
        <end position="332"/>
    </location>
</feature>
<feature type="transmembrane region" description="Helical" evidence="1">
    <location>
        <begin position="209"/>
        <end position="229"/>
    </location>
</feature>
<organism evidence="2 3">
    <name type="scientific">Hartmannibacter diazotrophicus</name>
    <dbReference type="NCBI Taxonomy" id="1482074"/>
    <lineage>
        <taxon>Bacteria</taxon>
        <taxon>Pseudomonadati</taxon>
        <taxon>Pseudomonadota</taxon>
        <taxon>Alphaproteobacteria</taxon>
        <taxon>Hyphomicrobiales</taxon>
        <taxon>Pleomorphomonadaceae</taxon>
        <taxon>Hartmannibacter</taxon>
    </lineage>
</organism>
<keyword evidence="3" id="KW-1185">Reference proteome</keyword>
<gene>
    <name evidence="2" type="ORF">HDIA_4655</name>
</gene>
<proteinExistence type="predicted"/>
<dbReference type="OrthoDB" id="5520804at2"/>
<dbReference type="PANTHER" id="PTHR36840:SF1">
    <property type="entry name" value="BLL5714 PROTEIN"/>
    <property type="match status" value="1"/>
</dbReference>
<feature type="transmembrane region" description="Helical" evidence="1">
    <location>
        <begin position="235"/>
        <end position="258"/>
    </location>
</feature>
<dbReference type="InterPro" id="IPR010640">
    <property type="entry name" value="Low_temperature_requirement_A"/>
</dbReference>
<evidence type="ECO:0000313" key="2">
    <source>
        <dbReference type="EMBL" id="SON58196.1"/>
    </source>
</evidence>
<dbReference type="KEGG" id="hdi:HDIA_4655"/>
<dbReference type="EMBL" id="LT960614">
    <property type="protein sequence ID" value="SON58196.1"/>
    <property type="molecule type" value="Genomic_DNA"/>
</dbReference>
<dbReference type="AlphaFoldDB" id="A0A2C9DD70"/>
<feature type="transmembrane region" description="Helical" evidence="1">
    <location>
        <begin position="80"/>
        <end position="97"/>
    </location>
</feature>
<dbReference type="RefSeq" id="WP_099559122.1">
    <property type="nucleotide sequence ID" value="NZ_LT960614.1"/>
</dbReference>
<feature type="transmembrane region" description="Helical" evidence="1">
    <location>
        <begin position="167"/>
        <end position="188"/>
    </location>
</feature>
<keyword evidence="1" id="KW-1133">Transmembrane helix</keyword>
<keyword evidence="1" id="KW-0812">Transmembrane</keyword>
<dbReference type="PANTHER" id="PTHR36840">
    <property type="entry name" value="BLL5714 PROTEIN"/>
    <property type="match status" value="1"/>
</dbReference>
<feature type="transmembrane region" description="Helical" evidence="1">
    <location>
        <begin position="279"/>
        <end position="302"/>
    </location>
</feature>